<dbReference type="SUPFAM" id="SSF55144">
    <property type="entry name" value="LigT-like"/>
    <property type="match status" value="1"/>
</dbReference>
<name>A0A2S3W0B4_9PROT</name>
<dbReference type="OrthoDB" id="151828at2"/>
<evidence type="ECO:0000313" key="2">
    <source>
        <dbReference type="EMBL" id="POF62268.1"/>
    </source>
</evidence>
<proteinExistence type="predicted"/>
<feature type="domain" description="DUF1868" evidence="1">
    <location>
        <begin position="8"/>
        <end position="117"/>
    </location>
</feature>
<dbReference type="InterPro" id="IPR015069">
    <property type="entry name" value="2H-PEstase_DUF1868"/>
</dbReference>
<dbReference type="Pfam" id="PF08975">
    <property type="entry name" value="2H-phosphodiest"/>
    <property type="match status" value="1"/>
</dbReference>
<protein>
    <recommendedName>
        <fullName evidence="1">DUF1868 domain-containing protein</fullName>
    </recommendedName>
</protein>
<dbReference type="EMBL" id="POTC01000029">
    <property type="protein sequence ID" value="POF62268.1"/>
    <property type="molecule type" value="Genomic_DNA"/>
</dbReference>
<accession>A0A2S3W0B4</accession>
<keyword evidence="3" id="KW-1185">Reference proteome</keyword>
<dbReference type="AlphaFoldDB" id="A0A2S3W0B4"/>
<reference evidence="2 3" key="1">
    <citation type="submission" date="2018-01" db="EMBL/GenBank/DDBJ databases">
        <title>Draft Genome Sequence of Komagataeibacter maltaceti LMG 1529, a Vinegar Producing Acetic Acid Bacterium Isolated from Malt Vinegar Brewery Acetifiers.</title>
        <authorList>
            <person name="Zhang Q."/>
            <person name="Hollensteiner J."/>
            <person name="Poehlein A."/>
            <person name="Daniel R."/>
        </authorList>
    </citation>
    <scope>NUCLEOTIDE SEQUENCE [LARGE SCALE GENOMIC DNA]</scope>
    <source>
        <strain evidence="2 3">LMG 1529</strain>
    </source>
</reference>
<dbReference type="Proteomes" id="UP000237344">
    <property type="component" value="Unassembled WGS sequence"/>
</dbReference>
<sequence>MLLLNQNKFYPDGRPRPYAGNTIICHLPQQGVQSSFFNAMLDMYRDSLAQDFCAKLALLPPSSYHMTVLDGLNDGRRAQPSWPRALARTTPMPSCDEWVRNRLETFDYGLALPIRMRPSRPDPSCDGQVPHIRLEPADPAQGRVLAGLRHALATHMGMKDPLADQYVFHTTLAYQVRGFSQREAVEFTRFVLHWQDVMRRTVPEILLGAPELCFFSDMYAYHRQFFIR</sequence>
<comment type="caution">
    <text evidence="2">The sequence shown here is derived from an EMBL/GenBank/DDBJ whole genome shotgun (WGS) entry which is preliminary data.</text>
</comment>
<dbReference type="RefSeq" id="WP_110095688.1">
    <property type="nucleotide sequence ID" value="NZ_NKUE01000023.1"/>
</dbReference>
<dbReference type="Gene3D" id="3.90.1140.10">
    <property type="entry name" value="Cyclic phosphodiesterase"/>
    <property type="match status" value="1"/>
</dbReference>
<dbReference type="InterPro" id="IPR009097">
    <property type="entry name" value="Cyclic_Pdiesterase"/>
</dbReference>
<evidence type="ECO:0000259" key="1">
    <source>
        <dbReference type="Pfam" id="PF08975"/>
    </source>
</evidence>
<evidence type="ECO:0000313" key="3">
    <source>
        <dbReference type="Proteomes" id="UP000237344"/>
    </source>
</evidence>
<organism evidence="2 3">
    <name type="scientific">Novacetimonas maltaceti</name>
    <dbReference type="NCBI Taxonomy" id="1203393"/>
    <lineage>
        <taxon>Bacteria</taxon>
        <taxon>Pseudomonadati</taxon>
        <taxon>Pseudomonadota</taxon>
        <taxon>Alphaproteobacteria</taxon>
        <taxon>Acetobacterales</taxon>
        <taxon>Acetobacteraceae</taxon>
        <taxon>Novacetimonas</taxon>
    </lineage>
</organism>
<gene>
    <name evidence="2" type="ORF">KMAL_21260</name>
</gene>